<name>A0A2M8LP38_9ACTN</name>
<dbReference type="AlphaFoldDB" id="A0A2M8LP38"/>
<keyword evidence="1 5" id="KW-0489">Methyltransferase</keyword>
<dbReference type="SUPFAM" id="SSF53335">
    <property type="entry name" value="S-adenosyl-L-methionine-dependent methyltransferases"/>
    <property type="match status" value="1"/>
</dbReference>
<dbReference type="GO" id="GO:0017000">
    <property type="term" value="P:antibiotic biosynthetic process"/>
    <property type="evidence" value="ECO:0007669"/>
    <property type="project" value="UniProtKB-ARBA"/>
</dbReference>
<organism evidence="5 6">
    <name type="scientific">Streptomyces carminius</name>
    <dbReference type="NCBI Taxonomy" id="2665496"/>
    <lineage>
        <taxon>Bacteria</taxon>
        <taxon>Bacillati</taxon>
        <taxon>Actinomycetota</taxon>
        <taxon>Actinomycetes</taxon>
        <taxon>Kitasatosporales</taxon>
        <taxon>Streptomycetaceae</taxon>
        <taxon>Streptomyces</taxon>
    </lineage>
</organism>
<comment type="caution">
    <text evidence="5">The sequence shown here is derived from an EMBL/GenBank/DDBJ whole genome shotgun (WGS) entry which is preliminary data.</text>
</comment>
<dbReference type="PANTHER" id="PTHR43861:SF1">
    <property type="entry name" value="TRANS-ACONITATE 2-METHYLTRANSFERASE"/>
    <property type="match status" value="1"/>
</dbReference>
<evidence type="ECO:0000256" key="1">
    <source>
        <dbReference type="ARBA" id="ARBA00022603"/>
    </source>
</evidence>
<accession>A0A2M8LP38</accession>
<keyword evidence="6" id="KW-1185">Reference proteome</keyword>
<dbReference type="InterPro" id="IPR029063">
    <property type="entry name" value="SAM-dependent_MTases_sf"/>
</dbReference>
<protein>
    <submittedName>
        <fullName evidence="5">Class I SAM-dependent methyltransferase</fullName>
    </submittedName>
</protein>
<reference evidence="5 6" key="1">
    <citation type="submission" date="2017-11" db="EMBL/GenBank/DDBJ databases">
        <title>Streptomyces carmine sp. nov., a novel actinomycete isolated from Sophora alopecuroides in Xinjiang, China.</title>
        <authorList>
            <person name="Wang Y."/>
            <person name="Luo X."/>
            <person name="Wan C."/>
            <person name="Zhang L."/>
        </authorList>
    </citation>
    <scope>NUCLEOTIDE SEQUENCE [LARGE SCALE GENOMIC DNA]</scope>
    <source>
        <strain evidence="5 6">TRM SA0054</strain>
    </source>
</reference>
<dbReference type="EMBL" id="PGGW01000071">
    <property type="protein sequence ID" value="PJE93719.1"/>
    <property type="molecule type" value="Genomic_DNA"/>
</dbReference>
<sequence>MACRSAGSAAENAWPPVRRPCQDHPVAADPGTDPEPWMIDEAAYAGPEHLDAAFVAGFDRKQGHPDPAPDVAALRRHGVGEDATVVDLGAGTGRFALAAAREFARVVAVDVSPAMLAHLRERAAAAGAGNVACVRAGFLTYRHPGPPADAVHTRHALHQLPDLFKAVALARIAALLRPGGVLRLRDLVLDCPPAETGAVVARWLAGAADDPERGYTRADYTEHLRTEYSTFRWLLEPMLEQAGFEIVEAEYEGRLFGTYTCLRRP</sequence>
<evidence type="ECO:0000256" key="2">
    <source>
        <dbReference type="ARBA" id="ARBA00022679"/>
    </source>
</evidence>
<evidence type="ECO:0000256" key="3">
    <source>
        <dbReference type="SAM" id="MobiDB-lite"/>
    </source>
</evidence>
<dbReference type="PANTHER" id="PTHR43861">
    <property type="entry name" value="TRANS-ACONITATE 2-METHYLTRANSFERASE-RELATED"/>
    <property type="match status" value="1"/>
</dbReference>
<evidence type="ECO:0000313" key="6">
    <source>
        <dbReference type="Proteomes" id="UP000230407"/>
    </source>
</evidence>
<dbReference type="InterPro" id="IPR041698">
    <property type="entry name" value="Methyltransf_25"/>
</dbReference>
<proteinExistence type="predicted"/>
<evidence type="ECO:0000259" key="4">
    <source>
        <dbReference type="Pfam" id="PF13649"/>
    </source>
</evidence>
<dbReference type="GO" id="GO:0032259">
    <property type="term" value="P:methylation"/>
    <property type="evidence" value="ECO:0007669"/>
    <property type="project" value="UniProtKB-KW"/>
</dbReference>
<feature type="domain" description="Methyltransferase" evidence="4">
    <location>
        <begin position="85"/>
        <end position="180"/>
    </location>
</feature>
<dbReference type="CDD" id="cd02440">
    <property type="entry name" value="AdoMet_MTases"/>
    <property type="match status" value="1"/>
</dbReference>
<gene>
    <name evidence="5" type="ORF">CUT44_31330</name>
</gene>
<keyword evidence="2 5" id="KW-0808">Transferase</keyword>
<feature type="region of interest" description="Disordered" evidence="3">
    <location>
        <begin position="1"/>
        <end position="34"/>
    </location>
</feature>
<dbReference type="Gene3D" id="3.40.50.150">
    <property type="entry name" value="Vaccinia Virus protein VP39"/>
    <property type="match status" value="1"/>
</dbReference>
<dbReference type="GO" id="GO:0008168">
    <property type="term" value="F:methyltransferase activity"/>
    <property type="evidence" value="ECO:0007669"/>
    <property type="project" value="UniProtKB-KW"/>
</dbReference>
<evidence type="ECO:0000313" key="5">
    <source>
        <dbReference type="EMBL" id="PJE93719.1"/>
    </source>
</evidence>
<dbReference type="Pfam" id="PF13649">
    <property type="entry name" value="Methyltransf_25"/>
    <property type="match status" value="1"/>
</dbReference>
<dbReference type="Proteomes" id="UP000230407">
    <property type="component" value="Unassembled WGS sequence"/>
</dbReference>